<evidence type="ECO:0000256" key="4">
    <source>
        <dbReference type="ARBA" id="ARBA00022989"/>
    </source>
</evidence>
<sequence>MTQCSLFQFCNYLHTCVLRTRSLLHIFSKCTLLTTRSESIEIGPKRASTGAALFVLLSRALDTIVKTNSHPTAQTPELDDCERMGTLFGMTNKCLRGLGFSQMYFGDRTVEPVVIIIFWLLLWFLGFQALGLVGTLCIIIIYIQK</sequence>
<feature type="domain" description="DUF4605" evidence="7">
    <location>
        <begin position="86"/>
        <end position="144"/>
    </location>
</feature>
<dbReference type="Proteomes" id="UP000694548">
    <property type="component" value="Unassembled WGS sequence"/>
</dbReference>
<dbReference type="GO" id="GO:0016020">
    <property type="term" value="C:membrane"/>
    <property type="evidence" value="ECO:0007669"/>
    <property type="project" value="UniProtKB-SubCell"/>
</dbReference>
<keyword evidence="9" id="KW-1185">Reference proteome</keyword>
<dbReference type="PANTHER" id="PTHR33690">
    <property type="entry name" value="DUF4605 DOMAIN-CONTAINING PROTEIN"/>
    <property type="match status" value="1"/>
</dbReference>
<name>A0A8C6NQV8_NOTFU</name>
<evidence type="ECO:0000313" key="9">
    <source>
        <dbReference type="Proteomes" id="UP000694548"/>
    </source>
</evidence>
<dbReference type="Ensembl" id="ENSNFUT00015019695.1">
    <property type="protein sequence ID" value="ENSNFUP00015018827.1"/>
    <property type="gene ID" value="ENSNFUG00015009000.1"/>
</dbReference>
<protein>
    <submittedName>
        <fullName evidence="8">Family with sequence similarity 241 member A</fullName>
    </submittedName>
</protein>
<keyword evidence="4 6" id="KW-1133">Transmembrane helix</keyword>
<keyword evidence="3 6" id="KW-0812">Transmembrane</keyword>
<evidence type="ECO:0000313" key="8">
    <source>
        <dbReference type="Ensembl" id="ENSNFUP00015018827.1"/>
    </source>
</evidence>
<dbReference type="PANTHER" id="PTHR33690:SF1">
    <property type="entry name" value="FAMILY WITH SEQUENCE SIMILARITY 241 MEMBER A"/>
    <property type="match status" value="1"/>
</dbReference>
<evidence type="ECO:0000256" key="1">
    <source>
        <dbReference type="ARBA" id="ARBA00004167"/>
    </source>
</evidence>
<dbReference type="Pfam" id="PF15378">
    <property type="entry name" value="DUF4605"/>
    <property type="match status" value="1"/>
</dbReference>
<comment type="subcellular location">
    <subcellularLocation>
        <location evidence="1">Membrane</location>
        <topology evidence="1">Single-pass membrane protein</topology>
    </subcellularLocation>
</comment>
<evidence type="ECO:0000256" key="2">
    <source>
        <dbReference type="ARBA" id="ARBA00006165"/>
    </source>
</evidence>
<reference evidence="8" key="2">
    <citation type="submission" date="2025-09" db="UniProtKB">
        <authorList>
            <consortium name="Ensembl"/>
        </authorList>
    </citation>
    <scope>IDENTIFICATION</scope>
</reference>
<dbReference type="GeneTree" id="ENSGT00940000154340"/>
<dbReference type="InterPro" id="IPR027953">
    <property type="entry name" value="DUF4605"/>
</dbReference>
<dbReference type="AlphaFoldDB" id="A0A8C6NQV8"/>
<feature type="transmembrane region" description="Helical" evidence="6">
    <location>
        <begin position="113"/>
        <end position="143"/>
    </location>
</feature>
<evidence type="ECO:0000259" key="7">
    <source>
        <dbReference type="Pfam" id="PF15378"/>
    </source>
</evidence>
<keyword evidence="5 6" id="KW-0472">Membrane</keyword>
<evidence type="ECO:0000256" key="6">
    <source>
        <dbReference type="SAM" id="Phobius"/>
    </source>
</evidence>
<evidence type="ECO:0000256" key="3">
    <source>
        <dbReference type="ARBA" id="ARBA00022692"/>
    </source>
</evidence>
<organism evidence="8 9">
    <name type="scientific">Nothobranchius furzeri</name>
    <name type="common">Turquoise killifish</name>
    <dbReference type="NCBI Taxonomy" id="105023"/>
    <lineage>
        <taxon>Eukaryota</taxon>
        <taxon>Metazoa</taxon>
        <taxon>Chordata</taxon>
        <taxon>Craniata</taxon>
        <taxon>Vertebrata</taxon>
        <taxon>Euteleostomi</taxon>
        <taxon>Actinopterygii</taxon>
        <taxon>Neopterygii</taxon>
        <taxon>Teleostei</taxon>
        <taxon>Neoteleostei</taxon>
        <taxon>Acanthomorphata</taxon>
        <taxon>Ovalentaria</taxon>
        <taxon>Atherinomorphae</taxon>
        <taxon>Cyprinodontiformes</taxon>
        <taxon>Nothobranchiidae</taxon>
        <taxon>Nothobranchius</taxon>
    </lineage>
</organism>
<comment type="similarity">
    <text evidence="2">Belongs to the FAM241 family.</text>
</comment>
<proteinExistence type="inferred from homology"/>
<evidence type="ECO:0000256" key="5">
    <source>
        <dbReference type="ARBA" id="ARBA00023136"/>
    </source>
</evidence>
<accession>A0A8C6NQV8</accession>
<reference evidence="8" key="1">
    <citation type="submission" date="2025-08" db="UniProtKB">
        <authorList>
            <consortium name="Ensembl"/>
        </authorList>
    </citation>
    <scope>IDENTIFICATION</scope>
</reference>
<dbReference type="InterPro" id="IPR052502">
    <property type="entry name" value="FAM241_domain"/>
</dbReference>